<evidence type="ECO:0000313" key="2">
    <source>
        <dbReference type="EMBL" id="KYC36567.1"/>
    </source>
</evidence>
<evidence type="ECO:0000313" key="3">
    <source>
        <dbReference type="Proteomes" id="UP000076925"/>
    </source>
</evidence>
<gene>
    <name evidence="2" type="ORF">WA1_43550</name>
</gene>
<dbReference type="Pfam" id="PF19493">
    <property type="entry name" value="Trypco1"/>
    <property type="match status" value="1"/>
</dbReference>
<dbReference type="AlphaFoldDB" id="A0A139WVV5"/>
<accession>A0A139WVV5</accession>
<name>A0A139WVV5_9CYAN</name>
<evidence type="ECO:0000259" key="1">
    <source>
        <dbReference type="Pfam" id="PF19493"/>
    </source>
</evidence>
<reference evidence="2 3" key="1">
    <citation type="journal article" date="2013" name="Genome Biol. Evol.">
        <title>Genomes of Stigonematalean cyanobacteria (subsection V) and the evolution of oxygenic photosynthesis from prokaryotes to plastids.</title>
        <authorList>
            <person name="Dagan T."/>
            <person name="Roettger M."/>
            <person name="Stucken K."/>
            <person name="Landan G."/>
            <person name="Koch R."/>
            <person name="Major P."/>
            <person name="Gould S.B."/>
            <person name="Goremykin V.V."/>
            <person name="Rippka R."/>
            <person name="Tandeau de Marsac N."/>
            <person name="Gugger M."/>
            <person name="Lockhart P.J."/>
            <person name="Allen J.F."/>
            <person name="Brune I."/>
            <person name="Maus I."/>
            <person name="Puhler A."/>
            <person name="Martin W.F."/>
        </authorList>
    </citation>
    <scope>NUCLEOTIDE SEQUENCE [LARGE SCALE GENOMIC DNA]</scope>
    <source>
        <strain evidence="2 3">PCC 7110</strain>
    </source>
</reference>
<dbReference type="RefSeq" id="WP_017748317.1">
    <property type="nucleotide sequence ID" value="NZ_KQ976354.1"/>
</dbReference>
<organism evidence="2 3">
    <name type="scientific">Scytonema hofmannii PCC 7110</name>
    <dbReference type="NCBI Taxonomy" id="128403"/>
    <lineage>
        <taxon>Bacteria</taxon>
        <taxon>Bacillati</taxon>
        <taxon>Cyanobacteriota</taxon>
        <taxon>Cyanophyceae</taxon>
        <taxon>Nostocales</taxon>
        <taxon>Scytonemataceae</taxon>
        <taxon>Scytonema</taxon>
    </lineage>
</organism>
<dbReference type="EMBL" id="ANNX02000047">
    <property type="protein sequence ID" value="KYC36567.1"/>
    <property type="molecule type" value="Genomic_DNA"/>
</dbReference>
<dbReference type="OrthoDB" id="487187at2"/>
<dbReference type="Proteomes" id="UP000076925">
    <property type="component" value="Unassembled WGS sequence"/>
</dbReference>
<comment type="caution">
    <text evidence="2">The sequence shown here is derived from an EMBL/GenBank/DDBJ whole genome shotgun (WGS) entry which is preliminary data.</text>
</comment>
<dbReference type="NCBIfam" id="NF041216">
    <property type="entry name" value="CU044_2847_fam"/>
    <property type="match status" value="1"/>
</dbReference>
<keyword evidence="3" id="KW-1185">Reference proteome</keyword>
<protein>
    <recommendedName>
        <fullName evidence="1">Trypsin-co-occurring domain-containing protein</fullName>
    </recommendedName>
</protein>
<proteinExistence type="predicted"/>
<dbReference type="InterPro" id="IPR045794">
    <property type="entry name" value="Trypco1"/>
</dbReference>
<sequence>MELQTKIITVELADGTNVRVEATQIGDRKINFQSRPFEEVTSTIESLSKEIAESVHKVKPDRASVKFGIDIAVESGKLTALMVKGASNANIEITLEWGK</sequence>
<feature type="domain" description="Trypsin-co-occurring" evidence="1">
    <location>
        <begin position="10"/>
        <end position="98"/>
    </location>
</feature>